<keyword evidence="7 8" id="KW-0472">Membrane</keyword>
<feature type="transmembrane region" description="Helical" evidence="8">
    <location>
        <begin position="209"/>
        <end position="236"/>
    </location>
</feature>
<dbReference type="EMBL" id="KV453843">
    <property type="protein sequence ID" value="ODV89318.1"/>
    <property type="molecule type" value="Genomic_DNA"/>
</dbReference>
<evidence type="ECO:0000256" key="1">
    <source>
        <dbReference type="ARBA" id="ARBA00004651"/>
    </source>
</evidence>
<reference evidence="10" key="1">
    <citation type="submission" date="2016-02" db="EMBL/GenBank/DDBJ databases">
        <title>Comparative genomics of biotechnologically important yeasts.</title>
        <authorList>
            <consortium name="DOE Joint Genome Institute"/>
            <person name="Riley R."/>
            <person name="Haridas S."/>
            <person name="Wolfe K.H."/>
            <person name="Lopes M.R."/>
            <person name="Hittinger C.T."/>
            <person name="Goker M."/>
            <person name="Salamov A."/>
            <person name="Wisecaver J."/>
            <person name="Long T.M."/>
            <person name="Aerts A.L."/>
            <person name="Barry K."/>
            <person name="Choi C."/>
            <person name="Clum A."/>
            <person name="Coughlan A.Y."/>
            <person name="Deshpande S."/>
            <person name="Douglass A.P."/>
            <person name="Hanson S.J."/>
            <person name="Klenk H.-P."/>
            <person name="Labutti K."/>
            <person name="Lapidus A."/>
            <person name="Lindquist E."/>
            <person name="Lipzen A."/>
            <person name="Meier-Kolthoff J.P."/>
            <person name="Ohm R.A."/>
            <person name="Otillar R.P."/>
            <person name="Pangilinan J."/>
            <person name="Peng Y."/>
            <person name="Rokas A."/>
            <person name="Rosa C.A."/>
            <person name="Scheuner C."/>
            <person name="Sibirny A.A."/>
            <person name="Slot J.C."/>
            <person name="Stielow J.B."/>
            <person name="Sun H."/>
            <person name="Kurtzman C.P."/>
            <person name="Blackwell M."/>
            <person name="Jeffries T.W."/>
            <person name="Grigoriev I.V."/>
        </authorList>
    </citation>
    <scope>NUCLEOTIDE SEQUENCE [LARGE SCALE GENOMIC DNA]</scope>
    <source>
        <strain evidence="10">NRRL Y-17796</strain>
    </source>
</reference>
<name>A0A1E4TCF2_9ASCO</name>
<evidence type="ECO:0000256" key="5">
    <source>
        <dbReference type="ARBA" id="ARBA00022692"/>
    </source>
</evidence>
<dbReference type="InterPro" id="IPR051629">
    <property type="entry name" value="Sulfite_efflux_TDT"/>
</dbReference>
<feature type="transmembrane region" description="Helical" evidence="8">
    <location>
        <begin position="364"/>
        <end position="387"/>
    </location>
</feature>
<keyword evidence="10" id="KW-1185">Reference proteome</keyword>
<feature type="transmembrane region" description="Helical" evidence="8">
    <location>
        <begin position="143"/>
        <end position="166"/>
    </location>
</feature>
<dbReference type="GO" id="GO:0000319">
    <property type="term" value="F:sulfite transmembrane transporter activity"/>
    <property type="evidence" value="ECO:0007669"/>
    <property type="project" value="TreeGrafter"/>
</dbReference>
<dbReference type="InterPro" id="IPR038665">
    <property type="entry name" value="Voltage-dep_anion_channel_sf"/>
</dbReference>
<feature type="transmembrane region" description="Helical" evidence="8">
    <location>
        <begin position="75"/>
        <end position="100"/>
    </location>
</feature>
<dbReference type="PANTHER" id="PTHR31686">
    <property type="match status" value="1"/>
</dbReference>
<evidence type="ECO:0000313" key="9">
    <source>
        <dbReference type="EMBL" id="ODV89318.1"/>
    </source>
</evidence>
<evidence type="ECO:0000313" key="10">
    <source>
        <dbReference type="Proteomes" id="UP000095023"/>
    </source>
</evidence>
<keyword evidence="3" id="KW-0813">Transport</keyword>
<dbReference type="AlphaFoldDB" id="A0A1E4TCF2"/>
<keyword evidence="4" id="KW-1003">Cell membrane</keyword>
<comment type="subcellular location">
    <subcellularLocation>
        <location evidence="1">Cell membrane</location>
        <topology evidence="1">Multi-pass membrane protein</topology>
    </subcellularLocation>
</comment>
<accession>A0A1E4TCF2</accession>
<dbReference type="InterPro" id="IPR004695">
    <property type="entry name" value="SLAC1/Mae1/Ssu1/TehA"/>
</dbReference>
<evidence type="ECO:0000256" key="8">
    <source>
        <dbReference type="SAM" id="Phobius"/>
    </source>
</evidence>
<gene>
    <name evidence="9" type="ORF">CANCADRAFT_70231</name>
</gene>
<keyword evidence="6 8" id="KW-1133">Transmembrane helix</keyword>
<evidence type="ECO:0008006" key="11">
    <source>
        <dbReference type="Google" id="ProtNLM"/>
    </source>
</evidence>
<dbReference type="Pfam" id="PF03595">
    <property type="entry name" value="SLAC1"/>
    <property type="match status" value="1"/>
</dbReference>
<evidence type="ECO:0000256" key="3">
    <source>
        <dbReference type="ARBA" id="ARBA00022448"/>
    </source>
</evidence>
<organism evidence="9 10">
    <name type="scientific">Tortispora caseinolytica NRRL Y-17796</name>
    <dbReference type="NCBI Taxonomy" id="767744"/>
    <lineage>
        <taxon>Eukaryota</taxon>
        <taxon>Fungi</taxon>
        <taxon>Dikarya</taxon>
        <taxon>Ascomycota</taxon>
        <taxon>Saccharomycotina</taxon>
        <taxon>Trigonopsidomycetes</taxon>
        <taxon>Trigonopsidales</taxon>
        <taxon>Trigonopsidaceae</taxon>
        <taxon>Tortispora</taxon>
    </lineage>
</organism>
<comment type="similarity">
    <text evidence="2">Belongs to the tellurite-resistance/dicarboxylate transporter (TDT) family.</text>
</comment>
<evidence type="ECO:0000256" key="6">
    <source>
        <dbReference type="ARBA" id="ARBA00022989"/>
    </source>
</evidence>
<evidence type="ECO:0000256" key="4">
    <source>
        <dbReference type="ARBA" id="ARBA00022475"/>
    </source>
</evidence>
<dbReference type="GO" id="GO:0005886">
    <property type="term" value="C:plasma membrane"/>
    <property type="evidence" value="ECO:0007669"/>
    <property type="project" value="UniProtKB-SubCell"/>
</dbReference>
<dbReference type="OrthoDB" id="1099at2759"/>
<feature type="transmembrane region" description="Helical" evidence="8">
    <location>
        <begin position="297"/>
        <end position="319"/>
    </location>
</feature>
<feature type="transmembrane region" description="Helical" evidence="8">
    <location>
        <begin position="112"/>
        <end position="131"/>
    </location>
</feature>
<protein>
    <recommendedName>
        <fullName evidence="11">C4-dicarboxylate transporter/malic acid transport protein</fullName>
    </recommendedName>
</protein>
<evidence type="ECO:0000256" key="7">
    <source>
        <dbReference type="ARBA" id="ARBA00023136"/>
    </source>
</evidence>
<dbReference type="Gene3D" id="1.50.10.150">
    <property type="entry name" value="Voltage-dependent anion channel"/>
    <property type="match status" value="1"/>
</dbReference>
<keyword evidence="5 8" id="KW-0812">Transmembrane</keyword>
<sequence>MPGVDGSRLVVKENTAEKEKDHCDLSIDAPKFNYFTQRIAGFDPAWFSTVMGVGICGNLLREFPYQARWINGLSYAFWGVATVDFIMLIASLFSMMYLYPRRLLKLCHNERAVFWGCLPMGLATVTTFIIINWGDRAWVAAYAIYWIDTILSYVSALLVMYIYIHFGSERKMNTLTPALLLPTVALVVVSSLGGAIVPHMPQHLRGTVLIMSFIAWGAGQVTALMIIGAFIIRWYLHGKLPKASRLSMFIACGPCGQGSFSIQINALNLAQYLQDRVYPALSIDDSASIASKIVIEYIGYALGMTFFALGLSFLFWSTLAVASGHPKTFSLSWWGLTFPLGTMALASTHLSVQLDSTAWKILSCIFIVCVIFITTTLTVITVFFGYFKSQLHQVPTADLPLLQRRRSN</sequence>
<feature type="transmembrane region" description="Helical" evidence="8">
    <location>
        <begin position="331"/>
        <end position="352"/>
    </location>
</feature>
<evidence type="ECO:0000256" key="2">
    <source>
        <dbReference type="ARBA" id="ARBA00008566"/>
    </source>
</evidence>
<feature type="transmembrane region" description="Helical" evidence="8">
    <location>
        <begin position="178"/>
        <end position="197"/>
    </location>
</feature>
<proteinExistence type="inferred from homology"/>
<dbReference type="Proteomes" id="UP000095023">
    <property type="component" value="Unassembled WGS sequence"/>
</dbReference>
<dbReference type="PANTHER" id="PTHR31686:SF1">
    <property type="entry name" value="SULFITE EFFLUX PUMP SSU1"/>
    <property type="match status" value="1"/>
</dbReference>